<organism evidence="2 3">
    <name type="scientific">Mesorhabditis belari</name>
    <dbReference type="NCBI Taxonomy" id="2138241"/>
    <lineage>
        <taxon>Eukaryota</taxon>
        <taxon>Metazoa</taxon>
        <taxon>Ecdysozoa</taxon>
        <taxon>Nematoda</taxon>
        <taxon>Chromadorea</taxon>
        <taxon>Rhabditida</taxon>
        <taxon>Rhabditina</taxon>
        <taxon>Rhabditomorpha</taxon>
        <taxon>Rhabditoidea</taxon>
        <taxon>Rhabditidae</taxon>
        <taxon>Mesorhabditinae</taxon>
        <taxon>Mesorhabditis</taxon>
    </lineage>
</organism>
<accession>A0AAF3J4L8</accession>
<dbReference type="InterPro" id="IPR036638">
    <property type="entry name" value="HLH_DNA-bd_sf"/>
</dbReference>
<evidence type="ECO:0000313" key="3">
    <source>
        <dbReference type="WBParaSite" id="MBELARI_LOCUS1587"/>
    </source>
</evidence>
<protein>
    <recommendedName>
        <fullName evidence="1">BHLH domain-containing protein</fullName>
    </recommendedName>
</protein>
<proteinExistence type="predicted"/>
<dbReference type="SUPFAM" id="SSF47459">
    <property type="entry name" value="HLH, helix-loop-helix DNA-binding domain"/>
    <property type="match status" value="1"/>
</dbReference>
<evidence type="ECO:0000313" key="2">
    <source>
        <dbReference type="Proteomes" id="UP000887575"/>
    </source>
</evidence>
<name>A0AAF3J4L8_9BILA</name>
<dbReference type="PROSITE" id="PS50888">
    <property type="entry name" value="BHLH"/>
    <property type="match status" value="1"/>
</dbReference>
<keyword evidence="2" id="KW-1185">Reference proteome</keyword>
<dbReference type="InterPro" id="IPR011598">
    <property type="entry name" value="bHLH_dom"/>
</dbReference>
<evidence type="ECO:0000259" key="1">
    <source>
        <dbReference type="PROSITE" id="PS50888"/>
    </source>
</evidence>
<dbReference type="Proteomes" id="UP000887575">
    <property type="component" value="Unassembled WGS sequence"/>
</dbReference>
<dbReference type="Gene3D" id="4.10.280.10">
    <property type="entry name" value="Helix-loop-helix DNA-binding domain"/>
    <property type="match status" value="1"/>
</dbReference>
<dbReference type="GO" id="GO:0046983">
    <property type="term" value="F:protein dimerization activity"/>
    <property type="evidence" value="ECO:0007669"/>
    <property type="project" value="InterPro"/>
</dbReference>
<sequence>MSNQSSRKRSRTLSQTFVETPNLVVEINLPRSFDLAEKRRKRSEREKRRFHEFNSTLQQALGMVPFVSGRPGRLETIHLISEYIKFLCQILEIARKEIEKCAYLENQNIAYPESQLKY</sequence>
<dbReference type="AlphaFoldDB" id="A0AAF3J4L8"/>
<feature type="domain" description="BHLH" evidence="1">
    <location>
        <begin position="37"/>
        <end position="87"/>
    </location>
</feature>
<dbReference type="WBParaSite" id="MBELARI_LOCUS1587">
    <property type="protein sequence ID" value="MBELARI_LOCUS1587"/>
    <property type="gene ID" value="MBELARI_LOCUS1587"/>
</dbReference>
<reference evidence="3" key="1">
    <citation type="submission" date="2024-02" db="UniProtKB">
        <authorList>
            <consortium name="WormBaseParasite"/>
        </authorList>
    </citation>
    <scope>IDENTIFICATION</scope>
</reference>